<evidence type="ECO:0000313" key="4">
    <source>
        <dbReference type="Proteomes" id="UP001652432"/>
    </source>
</evidence>
<keyword evidence="2" id="KW-0812">Transmembrane</keyword>
<feature type="region of interest" description="Disordered" evidence="1">
    <location>
        <begin position="1358"/>
        <end position="1385"/>
    </location>
</feature>
<dbReference type="EMBL" id="JAOQKJ010000005">
    <property type="protein sequence ID" value="MCU6744300.1"/>
    <property type="molecule type" value="Genomic_DNA"/>
</dbReference>
<protein>
    <recommendedName>
        <fullName evidence="5">MBG domain-containing protein</fullName>
    </recommendedName>
</protein>
<feature type="compositionally biased region" description="Pro residues" evidence="1">
    <location>
        <begin position="1137"/>
        <end position="1149"/>
    </location>
</feature>
<feature type="compositionally biased region" description="Low complexity" evidence="1">
    <location>
        <begin position="1150"/>
        <end position="1162"/>
    </location>
</feature>
<evidence type="ECO:0000256" key="2">
    <source>
        <dbReference type="SAM" id="Phobius"/>
    </source>
</evidence>
<name>A0ABT2T212_9FIRM</name>
<dbReference type="RefSeq" id="WP_262574337.1">
    <property type="nucleotide sequence ID" value="NZ_JAOQKJ010000005.1"/>
</dbReference>
<reference evidence="3 4" key="1">
    <citation type="journal article" date="2021" name="ISME Commun">
        <title>Automated analysis of genomic sequences facilitates high-throughput and comprehensive description of bacteria.</title>
        <authorList>
            <person name="Hitch T.C.A."/>
        </authorList>
    </citation>
    <scope>NUCLEOTIDE SEQUENCE [LARGE SCALE GENOMIC DNA]</scope>
    <source>
        <strain evidence="3 4">Sanger_18</strain>
    </source>
</reference>
<evidence type="ECO:0000256" key="1">
    <source>
        <dbReference type="SAM" id="MobiDB-lite"/>
    </source>
</evidence>
<keyword evidence="4" id="KW-1185">Reference proteome</keyword>
<gene>
    <name evidence="3" type="ORF">OCV77_07295</name>
</gene>
<evidence type="ECO:0000313" key="3">
    <source>
        <dbReference type="EMBL" id="MCU6744300.1"/>
    </source>
</evidence>
<feature type="region of interest" description="Disordered" evidence="1">
    <location>
        <begin position="1111"/>
        <end position="1168"/>
    </location>
</feature>
<accession>A0ABT2T212</accession>
<feature type="compositionally biased region" description="Low complexity" evidence="1">
    <location>
        <begin position="1111"/>
        <end position="1121"/>
    </location>
</feature>
<organism evidence="3 4">
    <name type="scientific">Suilimivivens aceti</name>
    <dbReference type="NCBI Taxonomy" id="2981774"/>
    <lineage>
        <taxon>Bacteria</taxon>
        <taxon>Bacillati</taxon>
        <taxon>Bacillota</taxon>
        <taxon>Clostridia</taxon>
        <taxon>Lachnospirales</taxon>
        <taxon>Lachnospiraceae</taxon>
        <taxon>Suilimivivens</taxon>
    </lineage>
</organism>
<proteinExistence type="predicted"/>
<evidence type="ECO:0008006" key="5">
    <source>
        <dbReference type="Google" id="ProtNLM"/>
    </source>
</evidence>
<keyword evidence="2" id="KW-0472">Membrane</keyword>
<comment type="caution">
    <text evidence="3">The sequence shown here is derived from an EMBL/GenBank/DDBJ whole genome shotgun (WGS) entry which is preliminary data.</text>
</comment>
<keyword evidence="2" id="KW-1133">Transmembrane helix</keyword>
<dbReference type="Proteomes" id="UP001652432">
    <property type="component" value="Unassembled WGS sequence"/>
</dbReference>
<sequence length="1424" mass="151699">MAEVSGISRYYYYVEKVSDTALASVKTKDELDALAAGGKFSEVAAGTGTILPSSDGATISGSLSSEGNYVVYAYAVDGAGNQSDYICTDGIVVDAQAPVVKIADPKKEDGTMKDTEAILKVNLSEDATLMWFFVSEGVFDGVTDYTYDDCKRDIESYMKGEPKYPQFAVENDGKWAPRNGWNFKADENLYCGQWEVRTEGLKYSNANQNFVASLTPAIFKTTGTKGDNKIEIGNLGKPDVYFPLYPSKKTAVWIAAIDKAGNITALTEPAIEFTTTKAMPKVTTLPEVSGVYGNETADLKITKDGVARYGDDTITGTWTVQTGDTHIWQMNDTGKCLVTFTPDTSYGDTYEAAVVEVMPTIAARPITIKVENMHRTYGEIFPGMEKLKFKIVSGTLAAGDTEAEFWKELDFWTDAEATKPDGAAGKWAFGIKEASTSGRYSIKVEGYYEDINHDDSAAVTRKNGFLYTDKAQGKFVKLAGYQDNWSVSYGAAPFSLAVETNNIHYNLPEYTVIDAKDANGNDIDKADIATRLLSVSREGEVTIKGAGSATIKLLYPTAINYTEAKPLTIKVNIAQASWNPPNIYRDFLFLRGGSDSIDLAALLPKDCGGVTYDVVKTSDSKSILEGVSVSQDGRLSYTVKTGGAVGDAATITVPVSTANYNINTNQGILVVIKLIDQLPVQLKGGISLKKAALTYGEALSSLQFNSATFADKVSGKTVPGKLSFDEPDKKPDAGNYNAAWTFTPTDDAYAKCKGMITVSVKKAVPKVVSVPIPEAYYYSPTSIAADWCQSHAQKPGEVRGADGAMLDGIWRFKEASLVPKPGTNAYPVIFTPTDTKNYETIEKTVTLTVKKAMPYISTQPATANAYTHGDYLYNQTPTGAAIYGNGMGSTGTGTGAAASVAGTFKWKAPSTKLTYLGNKTFEYLFTPEDTASYEAVTGSVTVTVNQAQAAPFMPGSKMNVAHSCETVGSVKLPQGWKWDDADAAKALVEDDGTGGNVTSATAVYDGADKGSYKAETVTIQITRASCEHAKKEVKGAVKATCIAEGTTGETWCLVCGKKLDDGVATPKDTANHTNLVSRQLRPATTTQEGIMSYACSDCGYYAEKAIEKLVSGGSSSTGSNSGRKDSTAAQSANQAPAPTPAPAPMPVPAQAPAQPANPIRPQGNTAAEQGEQAMPFIRGEDGKEGWDVIKAETAVRAEGERVTVDMNGASVVPGDVFDEIRGKNVTIEFDLGGGISWSVNGKSVSDKVGDVDFRVTYGEEASDAIPVDLINALTGERASMNVTLAYEGRFGFEAVLRINVGAANQGLMANLFYYNESTGELEFISAGEVDAEGFADLSFTHASDYTIVLDEASMEEAVTADTTGAEGSDGAESAETASEDSVKDNSDTESRAAIIWLIAFAGIAAVAAVGAVAVKKRKEKKQTK</sequence>
<feature type="transmembrane region" description="Helical" evidence="2">
    <location>
        <begin position="1393"/>
        <end position="1414"/>
    </location>
</feature>